<evidence type="ECO:0000313" key="2">
    <source>
        <dbReference type="EMBL" id="KAG2611657.1"/>
    </source>
</evidence>
<dbReference type="EMBL" id="CM029043">
    <property type="protein sequence ID" value="KAG2611657.1"/>
    <property type="molecule type" value="Genomic_DNA"/>
</dbReference>
<protein>
    <submittedName>
        <fullName evidence="2">Uncharacterized protein</fullName>
    </submittedName>
</protein>
<accession>A0A8T0TNB7</accession>
<evidence type="ECO:0000256" key="1">
    <source>
        <dbReference type="SAM" id="MobiDB-lite"/>
    </source>
</evidence>
<feature type="region of interest" description="Disordered" evidence="1">
    <location>
        <begin position="1"/>
        <end position="22"/>
    </location>
</feature>
<comment type="caution">
    <text evidence="2">The sequence shown here is derived from an EMBL/GenBank/DDBJ whole genome shotgun (WGS) entry which is preliminary data.</text>
</comment>
<reference evidence="2" key="1">
    <citation type="submission" date="2020-05" db="EMBL/GenBank/DDBJ databases">
        <title>WGS assembly of Panicum virgatum.</title>
        <authorList>
            <person name="Lovell J.T."/>
            <person name="Jenkins J."/>
            <person name="Shu S."/>
            <person name="Juenger T.E."/>
            <person name="Schmutz J."/>
        </authorList>
    </citation>
    <scope>NUCLEOTIDE SEQUENCE</scope>
    <source>
        <strain evidence="2">AP13</strain>
    </source>
</reference>
<proteinExistence type="predicted"/>
<feature type="region of interest" description="Disordered" evidence="1">
    <location>
        <begin position="89"/>
        <end position="110"/>
    </location>
</feature>
<dbReference type="Proteomes" id="UP000823388">
    <property type="component" value="Chromosome 4K"/>
</dbReference>
<sequence>MPNVKSPAWSPAPTPPPLKKKDGNLLLTQILSSPLYPASHRPRSPPPPLAFHGSLASASTIATYASPPCYLTSLEVQFMPARHMLPIQVRSGSSRSASSSRRSPCVASAGQAECFRQQA</sequence>
<keyword evidence="3" id="KW-1185">Reference proteome</keyword>
<dbReference type="AlphaFoldDB" id="A0A8T0TNB7"/>
<organism evidence="2 3">
    <name type="scientific">Panicum virgatum</name>
    <name type="common">Blackwell switchgrass</name>
    <dbReference type="NCBI Taxonomy" id="38727"/>
    <lineage>
        <taxon>Eukaryota</taxon>
        <taxon>Viridiplantae</taxon>
        <taxon>Streptophyta</taxon>
        <taxon>Embryophyta</taxon>
        <taxon>Tracheophyta</taxon>
        <taxon>Spermatophyta</taxon>
        <taxon>Magnoliopsida</taxon>
        <taxon>Liliopsida</taxon>
        <taxon>Poales</taxon>
        <taxon>Poaceae</taxon>
        <taxon>PACMAD clade</taxon>
        <taxon>Panicoideae</taxon>
        <taxon>Panicodae</taxon>
        <taxon>Paniceae</taxon>
        <taxon>Panicinae</taxon>
        <taxon>Panicum</taxon>
        <taxon>Panicum sect. Hiantes</taxon>
    </lineage>
</organism>
<evidence type="ECO:0000313" key="3">
    <source>
        <dbReference type="Proteomes" id="UP000823388"/>
    </source>
</evidence>
<feature type="compositionally biased region" description="Low complexity" evidence="1">
    <location>
        <begin position="90"/>
        <end position="103"/>
    </location>
</feature>
<name>A0A8T0TNB7_PANVG</name>
<gene>
    <name evidence="2" type="ORF">PVAP13_4KG182215</name>
</gene>